<keyword evidence="3" id="KW-0732">Signal</keyword>
<dbReference type="GeneID" id="14695275"/>
<keyword evidence="2" id="KW-1133">Transmembrane helix</keyword>
<dbReference type="Proteomes" id="UP000006319">
    <property type="component" value="Chromosome 14"/>
</dbReference>
<reference evidence="4 5" key="1">
    <citation type="journal article" date="2012" name="Nat. Genet.">
        <title>Plasmodium cynomolgi genome sequences provide insight into Plasmodium vivax and the monkey malaria clade.</title>
        <authorList>
            <person name="Tachibana S."/>
            <person name="Sullivan S.A."/>
            <person name="Kawai S."/>
            <person name="Nakamura S."/>
            <person name="Kim H.R."/>
            <person name="Goto N."/>
            <person name="Arisue N."/>
            <person name="Palacpac N.M.Q."/>
            <person name="Honma H."/>
            <person name="Yagi M."/>
            <person name="Tougan T."/>
            <person name="Katakai Y."/>
            <person name="Kaneko O."/>
            <person name="Mita T."/>
            <person name="Kita K."/>
            <person name="Yasutomi Y."/>
            <person name="Sutton P.L."/>
            <person name="Shakhbatyan R."/>
            <person name="Horii T."/>
            <person name="Yasunaga T."/>
            <person name="Barnwell J.W."/>
            <person name="Escalante A.A."/>
            <person name="Carlton J.M."/>
            <person name="Tanabe K."/>
        </authorList>
    </citation>
    <scope>NUCLEOTIDE SEQUENCE [LARGE SCALE GENOMIC DNA]</scope>
    <source>
        <strain evidence="4 5">B</strain>
    </source>
</reference>
<feature type="signal peptide" evidence="3">
    <location>
        <begin position="1"/>
        <end position="18"/>
    </location>
</feature>
<feature type="region of interest" description="Disordered" evidence="1">
    <location>
        <begin position="384"/>
        <end position="403"/>
    </location>
</feature>
<accession>K6UYE2</accession>
<sequence>MSHNNTTVFLFTVQGILASLTCGLCCLIYAYCCNTKNERNRNKRTISKVNGDTYTESATTAFKKSKVEKEAGSKSANENGATHLEKGTDGAINTKSERNQLKSGNGSGTSHTDNYFKRNGSGKCDRDGTVPQQKSIQENYCHRTDSNIESGVSNQKNGEMDKCSGEEARSSRSNCEGIPLNMGNVNEYKDPPLVGIIPRHNSAPYDGRITEKNGECENAHNAGTAGSDMRPNWNNERKEIFESNSDNMIKMVVPPNRCQLRSGEEQNEGLPMSNECRNNFNPHSVDSHISSNDYGREDNNRIVKIIQPGEKNLLSRNNNMSITVNRVEAKNRGICGLTQKDAVQVAVEREDHHAYSRTVLDRQMVYYPNEEVFRVKSETLIRSYPGQGGASRSAQKSMHRNCAEGNEARRRNCAEGHTGRSKNCAEGNAARGKNCAEGNEARRRNCPEGHNHFTHRTMNGCKILEGEEDKKKCRHPEHVHNYTPSKFMNCPYEEGSSNRVFVKYKKNVLHTLDKNVLNSREHPSVERNSHVVPVIHKEQTQPGSSEHNTYKYKDFSMYDTLYRKRKPLHDMSHFNNGKEIRNIIENGRVEEAGTLSYDNDKATCGMHSVSNNAGEATVRIHNVGHYHEEKKEFYPRDLQLSNRMSTNLINGERTKSAASYGLAYNQGDNVNRGEGEETPTKGSSPRLGRFTSAQDFASKGRRTDREGEMSQGNRNNQSGNNDNSNDIRGNRSSNHNNGGEDRTSEGRYYTRGKSKESSTKRNAQDVVGRNAHDVVGRNAHDVVGRNAHDVVGRNAHDVVGRNARSMIDAVEMTTKVPRNSCIHTNKTQSDVNNCAYCSPLDEEKMENKKNITANSQVTITWASQNVYHVKKEHTCAKIITALLFEIVQNRDREIIKKIMYT</sequence>
<evidence type="ECO:0000256" key="2">
    <source>
        <dbReference type="SAM" id="Phobius"/>
    </source>
</evidence>
<keyword evidence="2" id="KW-0812">Transmembrane</keyword>
<feature type="transmembrane region" description="Helical" evidence="2">
    <location>
        <begin position="7"/>
        <end position="31"/>
    </location>
</feature>
<keyword evidence="5" id="KW-1185">Reference proteome</keyword>
<evidence type="ECO:0000256" key="1">
    <source>
        <dbReference type="SAM" id="MobiDB-lite"/>
    </source>
</evidence>
<dbReference type="EMBL" id="DF157106">
    <property type="protein sequence ID" value="GAB68894.1"/>
    <property type="molecule type" value="Genomic_DNA"/>
</dbReference>
<evidence type="ECO:0000256" key="3">
    <source>
        <dbReference type="SAM" id="SignalP"/>
    </source>
</evidence>
<dbReference type="eggNOG" id="ENOG502SEVN">
    <property type="taxonomic scope" value="Eukaryota"/>
</dbReference>
<dbReference type="VEuPathDB" id="PlasmoDB:PCYB_143220"/>
<feature type="region of interest" description="Disordered" evidence="1">
    <location>
        <begin position="665"/>
        <end position="771"/>
    </location>
</feature>
<feature type="compositionally biased region" description="Polar residues" evidence="1">
    <location>
        <begin position="147"/>
        <end position="157"/>
    </location>
</feature>
<dbReference type="AlphaFoldDB" id="K6UYE2"/>
<feature type="compositionally biased region" description="Polar residues" evidence="1">
    <location>
        <begin position="101"/>
        <end position="113"/>
    </location>
</feature>
<feature type="compositionally biased region" description="Basic and acidic residues" evidence="1">
    <location>
        <begin position="158"/>
        <end position="170"/>
    </location>
</feature>
<dbReference type="KEGG" id="pcy:PCYB_143220"/>
<name>K6UYE2_PLACD</name>
<feature type="region of interest" description="Disordered" evidence="1">
    <location>
        <begin position="64"/>
        <end position="132"/>
    </location>
</feature>
<evidence type="ECO:0000313" key="4">
    <source>
        <dbReference type="EMBL" id="GAB68894.1"/>
    </source>
</evidence>
<gene>
    <name evidence="4" type="ORF">PCYB_143220</name>
</gene>
<feature type="region of interest" description="Disordered" evidence="1">
    <location>
        <begin position="146"/>
        <end position="176"/>
    </location>
</feature>
<organism evidence="4 5">
    <name type="scientific">Plasmodium cynomolgi (strain B)</name>
    <dbReference type="NCBI Taxonomy" id="1120755"/>
    <lineage>
        <taxon>Eukaryota</taxon>
        <taxon>Sar</taxon>
        <taxon>Alveolata</taxon>
        <taxon>Apicomplexa</taxon>
        <taxon>Aconoidasida</taxon>
        <taxon>Haemosporida</taxon>
        <taxon>Plasmodiidae</taxon>
        <taxon>Plasmodium</taxon>
        <taxon>Plasmodium (Plasmodium)</taxon>
    </lineage>
</organism>
<dbReference type="PhylomeDB" id="K6UYE2"/>
<proteinExistence type="predicted"/>
<feature type="chain" id="PRO_5003895232" evidence="3">
    <location>
        <begin position="19"/>
        <end position="901"/>
    </location>
</feature>
<dbReference type="OrthoDB" id="378708at2759"/>
<feature type="compositionally biased region" description="Basic and acidic residues" evidence="1">
    <location>
        <begin position="753"/>
        <end position="763"/>
    </location>
</feature>
<feature type="region of interest" description="Disordered" evidence="1">
    <location>
        <begin position="413"/>
        <end position="432"/>
    </location>
</feature>
<keyword evidence="2" id="KW-0472">Membrane</keyword>
<feature type="compositionally biased region" description="Low complexity" evidence="1">
    <location>
        <begin position="711"/>
        <end position="737"/>
    </location>
</feature>
<dbReference type="RefSeq" id="XP_004224841.1">
    <property type="nucleotide sequence ID" value="XM_004224793.1"/>
</dbReference>
<evidence type="ECO:0000313" key="5">
    <source>
        <dbReference type="Proteomes" id="UP000006319"/>
    </source>
</evidence>
<protein>
    <submittedName>
        <fullName evidence="4">Uncharacterized protein</fullName>
    </submittedName>
</protein>